<evidence type="ECO:0000313" key="5">
    <source>
        <dbReference type="Proteomes" id="UP000216538"/>
    </source>
</evidence>
<gene>
    <name evidence="4" type="ORF">CE457_14825</name>
</gene>
<dbReference type="Pfam" id="PF25583">
    <property type="entry name" value="WCX"/>
    <property type="match status" value="1"/>
</dbReference>
<dbReference type="PANTHER" id="PTHR34580">
    <property type="match status" value="1"/>
</dbReference>
<dbReference type="InterPro" id="IPR026881">
    <property type="entry name" value="WYL_dom"/>
</dbReference>
<accession>A0ABX4G703</accession>
<dbReference type="InterPro" id="IPR036390">
    <property type="entry name" value="WH_DNA-bd_sf"/>
</dbReference>
<dbReference type="InterPro" id="IPR001034">
    <property type="entry name" value="DeoR_HTH"/>
</dbReference>
<comment type="caution">
    <text evidence="4">The sequence shown here is derived from an EMBL/GenBank/DDBJ whole genome shotgun (WGS) entry which is preliminary data.</text>
</comment>
<organism evidence="4 5">
    <name type="scientific">Vreelandella boliviensis LC1</name>
    <dbReference type="NCBI Taxonomy" id="1072583"/>
    <lineage>
        <taxon>Bacteria</taxon>
        <taxon>Pseudomonadati</taxon>
        <taxon>Pseudomonadota</taxon>
        <taxon>Gammaproteobacteria</taxon>
        <taxon>Oceanospirillales</taxon>
        <taxon>Halomonadaceae</taxon>
        <taxon>Vreelandella</taxon>
    </lineage>
</organism>
<protein>
    <submittedName>
        <fullName evidence="4">YafY family transcriptional regulator</fullName>
    </submittedName>
</protein>
<dbReference type="EMBL" id="NPEY01000011">
    <property type="protein sequence ID" value="OZT73388.1"/>
    <property type="molecule type" value="Genomic_DNA"/>
</dbReference>
<dbReference type="InterPro" id="IPR028349">
    <property type="entry name" value="PafC-like"/>
</dbReference>
<dbReference type="InterPro" id="IPR057727">
    <property type="entry name" value="WCX_dom"/>
</dbReference>
<keyword evidence="2" id="KW-0804">Transcription</keyword>
<dbReference type="PROSITE" id="PS52050">
    <property type="entry name" value="WYL"/>
    <property type="match status" value="1"/>
</dbReference>
<dbReference type="Pfam" id="PF13280">
    <property type="entry name" value="WYL"/>
    <property type="match status" value="1"/>
</dbReference>
<feature type="domain" description="HTH deoR-type" evidence="3">
    <location>
        <begin position="4"/>
        <end position="63"/>
    </location>
</feature>
<dbReference type="RefSeq" id="WP_040480790.1">
    <property type="nucleotide sequence ID" value="NZ_JH393258.1"/>
</dbReference>
<dbReference type="InterPro" id="IPR051534">
    <property type="entry name" value="CBASS_pafABC_assoc_protein"/>
</dbReference>
<evidence type="ECO:0000256" key="2">
    <source>
        <dbReference type="ARBA" id="ARBA00023163"/>
    </source>
</evidence>
<dbReference type="InterPro" id="IPR013196">
    <property type="entry name" value="HTH_11"/>
</dbReference>
<dbReference type="Proteomes" id="UP000216538">
    <property type="component" value="Unassembled WGS sequence"/>
</dbReference>
<dbReference type="Gene3D" id="1.10.10.10">
    <property type="entry name" value="Winged helix-like DNA-binding domain superfamily/Winged helix DNA-binding domain"/>
    <property type="match status" value="1"/>
</dbReference>
<dbReference type="PROSITE" id="PS51000">
    <property type="entry name" value="HTH_DEOR_2"/>
    <property type="match status" value="1"/>
</dbReference>
<proteinExistence type="predicted"/>
<evidence type="ECO:0000313" key="4">
    <source>
        <dbReference type="EMBL" id="OZT73388.1"/>
    </source>
</evidence>
<dbReference type="PANTHER" id="PTHR34580:SF3">
    <property type="entry name" value="PROTEIN PAFB"/>
    <property type="match status" value="1"/>
</dbReference>
<keyword evidence="1" id="KW-0805">Transcription regulation</keyword>
<keyword evidence="5" id="KW-1185">Reference proteome</keyword>
<evidence type="ECO:0000259" key="3">
    <source>
        <dbReference type="PROSITE" id="PS51000"/>
    </source>
</evidence>
<name>A0ABX4G703_9GAMM</name>
<dbReference type="Pfam" id="PF08279">
    <property type="entry name" value="HTH_11"/>
    <property type="match status" value="1"/>
</dbReference>
<evidence type="ECO:0000256" key="1">
    <source>
        <dbReference type="ARBA" id="ARBA00023015"/>
    </source>
</evidence>
<dbReference type="SUPFAM" id="SSF46785">
    <property type="entry name" value="Winged helix' DNA-binding domain"/>
    <property type="match status" value="1"/>
</dbReference>
<dbReference type="PIRSF" id="PIRSF016838">
    <property type="entry name" value="PafC"/>
    <property type="match status" value="1"/>
</dbReference>
<reference evidence="4 5" key="1">
    <citation type="submission" date="2017-07" db="EMBL/GenBank/DDBJ databases">
        <title>Shotgun whole genome sequences of three halophilic bacterial isolates.</title>
        <authorList>
            <person name="Pozzo T."/>
            <person name="Higdon S.M."/>
            <person name="Quillaguaman J."/>
        </authorList>
    </citation>
    <scope>NUCLEOTIDE SEQUENCE [LARGE SCALE GENOMIC DNA]</scope>
    <source>
        <strain evidence="4 5">LC1</strain>
    </source>
</reference>
<sequence length="327" mass="36537">MAGPTTRVLAVLELLQANGQMDGADLAERLGVDRRTIRRYITALEDMGVPIVTEQGRYGGYRLVAGFKLPPMMFTDEEAFAVSLGLLAASQLGLTNAAPAIASVQAKLERVMPANLKRQVRSISETTQVFLPRREPSRDDRAHETLTKATEAARSVGLTYHSPQYGSIKRQVDPYGLVFQQGRWYAVGFCHLRGAMRSFRLDRISGIHLLADTFIRPTHFDAAEFLSESLMSWGPTHEVSLVLHTDHDSAAYFENQFFCTGKFEQVEGGLLLNTRTDSFEWFAYWLAQLPFRFTILKPDGLKEALREHANQLIASCGHSSSQPIDMP</sequence>
<dbReference type="InterPro" id="IPR036388">
    <property type="entry name" value="WH-like_DNA-bd_sf"/>
</dbReference>